<dbReference type="GO" id="GO:0004518">
    <property type="term" value="F:nuclease activity"/>
    <property type="evidence" value="ECO:0007669"/>
    <property type="project" value="UniProtKB-KW"/>
</dbReference>
<evidence type="ECO:0000256" key="5">
    <source>
        <dbReference type="ARBA" id="ARBA00022723"/>
    </source>
</evidence>
<dbReference type="PANTHER" id="PTHR22930">
    <property type="match status" value="1"/>
</dbReference>
<organism evidence="9 10">
    <name type="scientific">Daphnia sinensis</name>
    <dbReference type="NCBI Taxonomy" id="1820382"/>
    <lineage>
        <taxon>Eukaryota</taxon>
        <taxon>Metazoa</taxon>
        <taxon>Ecdysozoa</taxon>
        <taxon>Arthropoda</taxon>
        <taxon>Crustacea</taxon>
        <taxon>Branchiopoda</taxon>
        <taxon>Diplostraca</taxon>
        <taxon>Cladocera</taxon>
        <taxon>Anomopoda</taxon>
        <taxon>Daphniidae</taxon>
        <taxon>Daphnia</taxon>
        <taxon>Daphnia similis group</taxon>
    </lineage>
</organism>
<name>A0AAD5PP84_9CRUS</name>
<keyword evidence="7" id="KW-0539">Nucleus</keyword>
<dbReference type="AlphaFoldDB" id="A0AAD5PP84"/>
<evidence type="ECO:0000256" key="7">
    <source>
        <dbReference type="ARBA" id="ARBA00023242"/>
    </source>
</evidence>
<evidence type="ECO:0000256" key="3">
    <source>
        <dbReference type="ARBA" id="ARBA00006958"/>
    </source>
</evidence>
<dbReference type="InterPro" id="IPR045249">
    <property type="entry name" value="HARBI1-like"/>
</dbReference>
<accession>A0AAD5PP84</accession>
<evidence type="ECO:0000256" key="2">
    <source>
        <dbReference type="ARBA" id="ARBA00004123"/>
    </source>
</evidence>
<reference evidence="9 10" key="1">
    <citation type="submission" date="2022-05" db="EMBL/GenBank/DDBJ databases">
        <title>A multi-omics perspective on studying reproductive biology in Daphnia sinensis.</title>
        <authorList>
            <person name="Jia J."/>
        </authorList>
    </citation>
    <scope>NUCLEOTIDE SEQUENCE [LARGE SCALE GENOMIC DNA]</scope>
    <source>
        <strain evidence="9 10">WSL</strain>
    </source>
</reference>
<evidence type="ECO:0000313" key="10">
    <source>
        <dbReference type="Proteomes" id="UP000820818"/>
    </source>
</evidence>
<dbReference type="GO" id="GO:0005634">
    <property type="term" value="C:nucleus"/>
    <property type="evidence" value="ECO:0007669"/>
    <property type="project" value="UniProtKB-SubCell"/>
</dbReference>
<comment type="subcellular location">
    <subcellularLocation>
        <location evidence="2">Nucleus</location>
    </subcellularLocation>
</comment>
<keyword evidence="4" id="KW-0540">Nuclease</keyword>
<dbReference type="GO" id="GO:0046872">
    <property type="term" value="F:metal ion binding"/>
    <property type="evidence" value="ECO:0007669"/>
    <property type="project" value="UniProtKB-KW"/>
</dbReference>
<dbReference type="Pfam" id="PF13359">
    <property type="entry name" value="DDE_Tnp_4"/>
    <property type="match status" value="1"/>
</dbReference>
<comment type="cofactor">
    <cofactor evidence="1">
        <name>a divalent metal cation</name>
        <dbReference type="ChEBI" id="CHEBI:60240"/>
    </cofactor>
</comment>
<proteinExistence type="inferred from homology"/>
<comment type="caution">
    <text evidence="9">The sequence shown here is derived from an EMBL/GenBank/DDBJ whole genome shotgun (WGS) entry which is preliminary data.</text>
</comment>
<dbReference type="InterPro" id="IPR027806">
    <property type="entry name" value="HARBI1_dom"/>
</dbReference>
<dbReference type="PANTHER" id="PTHR22930:SF289">
    <property type="entry name" value="DDE TNP4 DOMAIN-CONTAINING PROTEIN-RELATED"/>
    <property type="match status" value="1"/>
</dbReference>
<evidence type="ECO:0000313" key="9">
    <source>
        <dbReference type="EMBL" id="KAI9552688.1"/>
    </source>
</evidence>
<keyword evidence="6" id="KW-0378">Hydrolase</keyword>
<dbReference type="Proteomes" id="UP000820818">
    <property type="component" value="Linkage Group LG9"/>
</dbReference>
<feature type="domain" description="DDE Tnp4" evidence="8">
    <location>
        <begin position="8"/>
        <end position="99"/>
    </location>
</feature>
<comment type="similarity">
    <text evidence="3">Belongs to the HARBI1 family.</text>
</comment>
<dbReference type="EMBL" id="WJBH02000009">
    <property type="protein sequence ID" value="KAI9552688.1"/>
    <property type="molecule type" value="Genomic_DNA"/>
</dbReference>
<evidence type="ECO:0000256" key="1">
    <source>
        <dbReference type="ARBA" id="ARBA00001968"/>
    </source>
</evidence>
<evidence type="ECO:0000256" key="6">
    <source>
        <dbReference type="ARBA" id="ARBA00022801"/>
    </source>
</evidence>
<keyword evidence="5" id="KW-0479">Metal-binding</keyword>
<dbReference type="GO" id="GO:0016787">
    <property type="term" value="F:hydrolase activity"/>
    <property type="evidence" value="ECO:0007669"/>
    <property type="project" value="UniProtKB-KW"/>
</dbReference>
<evidence type="ECO:0000259" key="8">
    <source>
        <dbReference type="Pfam" id="PF13359"/>
    </source>
</evidence>
<evidence type="ECO:0000256" key="4">
    <source>
        <dbReference type="ARBA" id="ARBA00022722"/>
    </source>
</evidence>
<sequence>MAGVVGCIDGTHIRIVRPKHHEKAYINRKNYHSLNVQAICDANHRFLSVCATKPGSCHDSTIFKGSIIGKKFESGQFGESFLSGDSGYCNTTFHLTPYSDPIQRYEV</sequence>
<keyword evidence="10" id="KW-1185">Reference proteome</keyword>
<gene>
    <name evidence="9" type="ORF">GHT06_020565</name>
</gene>
<protein>
    <submittedName>
        <fullName evidence="9">Nuclease HARBI1</fullName>
    </submittedName>
</protein>